<keyword evidence="4" id="KW-0489">Methyltransferase</keyword>
<dbReference type="SMART" id="SM00317">
    <property type="entry name" value="SET"/>
    <property type="match status" value="1"/>
</dbReference>
<evidence type="ECO:0000256" key="9">
    <source>
        <dbReference type="SAM" id="MobiDB-lite"/>
    </source>
</evidence>
<dbReference type="Gene3D" id="3.30.50.10">
    <property type="entry name" value="Erythroid Transcription Factor GATA-1, subunit A"/>
    <property type="match status" value="1"/>
</dbReference>
<evidence type="ECO:0000256" key="8">
    <source>
        <dbReference type="PROSITE-ProRule" id="PRU00094"/>
    </source>
</evidence>
<feature type="region of interest" description="Disordered" evidence="9">
    <location>
        <begin position="15"/>
        <end position="35"/>
    </location>
</feature>
<evidence type="ECO:0000256" key="2">
    <source>
        <dbReference type="ARBA" id="ARBA00004286"/>
    </source>
</evidence>
<dbReference type="InterPro" id="IPR006560">
    <property type="entry name" value="AWS_dom"/>
</dbReference>
<evidence type="ECO:0000313" key="14">
    <source>
        <dbReference type="EMBL" id="CAG8507515.1"/>
    </source>
</evidence>
<feature type="domain" description="AWS" evidence="13">
    <location>
        <begin position="307"/>
        <end position="357"/>
    </location>
</feature>
<dbReference type="PROSITE" id="PS51215">
    <property type="entry name" value="AWS"/>
    <property type="match status" value="1"/>
</dbReference>
<dbReference type="GO" id="GO:0043565">
    <property type="term" value="F:sequence-specific DNA binding"/>
    <property type="evidence" value="ECO:0007669"/>
    <property type="project" value="InterPro"/>
</dbReference>
<keyword evidence="5" id="KW-0808">Transferase</keyword>
<evidence type="ECO:0000259" key="11">
    <source>
        <dbReference type="PROSITE" id="PS50280"/>
    </source>
</evidence>
<protein>
    <submittedName>
        <fullName evidence="14">452_t:CDS:1</fullName>
    </submittedName>
</protein>
<dbReference type="InterPro" id="IPR046341">
    <property type="entry name" value="SET_dom_sf"/>
</dbReference>
<dbReference type="GO" id="GO:0005634">
    <property type="term" value="C:nucleus"/>
    <property type="evidence" value="ECO:0007669"/>
    <property type="project" value="UniProtKB-SubCell"/>
</dbReference>
<dbReference type="InterPro" id="IPR050777">
    <property type="entry name" value="SET2_Histone-Lys_MeTrsfase"/>
</dbReference>
<dbReference type="GO" id="GO:0042054">
    <property type="term" value="F:histone methyltransferase activity"/>
    <property type="evidence" value="ECO:0007669"/>
    <property type="project" value="InterPro"/>
</dbReference>
<evidence type="ECO:0000259" key="13">
    <source>
        <dbReference type="PROSITE" id="PS51215"/>
    </source>
</evidence>
<dbReference type="EMBL" id="CAJVPP010000731">
    <property type="protein sequence ID" value="CAG8507515.1"/>
    <property type="molecule type" value="Genomic_DNA"/>
</dbReference>
<dbReference type="PROSITE" id="PS50868">
    <property type="entry name" value="POST_SET"/>
    <property type="match status" value="1"/>
</dbReference>
<dbReference type="GO" id="GO:0032259">
    <property type="term" value="P:methylation"/>
    <property type="evidence" value="ECO:0007669"/>
    <property type="project" value="UniProtKB-KW"/>
</dbReference>
<dbReference type="SMART" id="SM00401">
    <property type="entry name" value="ZnF_GATA"/>
    <property type="match status" value="1"/>
</dbReference>
<evidence type="ECO:0000313" key="15">
    <source>
        <dbReference type="Proteomes" id="UP000789375"/>
    </source>
</evidence>
<evidence type="ECO:0000256" key="4">
    <source>
        <dbReference type="ARBA" id="ARBA00022603"/>
    </source>
</evidence>
<dbReference type="Pfam" id="PF17907">
    <property type="entry name" value="AWS"/>
    <property type="match status" value="1"/>
</dbReference>
<dbReference type="Proteomes" id="UP000789375">
    <property type="component" value="Unassembled WGS sequence"/>
</dbReference>
<dbReference type="PROSITE" id="PS50114">
    <property type="entry name" value="GATA_ZN_FINGER_2"/>
    <property type="match status" value="1"/>
</dbReference>
<comment type="caution">
    <text evidence="14">The sequence shown here is derived from an EMBL/GenBank/DDBJ whole genome shotgun (WGS) entry which is preliminary data.</text>
</comment>
<comment type="subcellular location">
    <subcellularLocation>
        <location evidence="2">Chromosome</location>
    </subcellularLocation>
    <subcellularLocation>
        <location evidence="1">Nucleus</location>
    </subcellularLocation>
</comment>
<organism evidence="14 15">
    <name type="scientific">Funneliformis mosseae</name>
    <name type="common">Endomycorrhizal fungus</name>
    <name type="synonym">Glomus mosseae</name>
    <dbReference type="NCBI Taxonomy" id="27381"/>
    <lineage>
        <taxon>Eukaryota</taxon>
        <taxon>Fungi</taxon>
        <taxon>Fungi incertae sedis</taxon>
        <taxon>Mucoromycota</taxon>
        <taxon>Glomeromycotina</taxon>
        <taxon>Glomeromycetes</taxon>
        <taxon>Glomerales</taxon>
        <taxon>Glomeraceae</taxon>
        <taxon>Funneliformis</taxon>
    </lineage>
</organism>
<dbReference type="SUPFAM" id="SSF82199">
    <property type="entry name" value="SET domain"/>
    <property type="match status" value="1"/>
</dbReference>
<reference evidence="14" key="1">
    <citation type="submission" date="2021-06" db="EMBL/GenBank/DDBJ databases">
        <authorList>
            <person name="Kallberg Y."/>
            <person name="Tangrot J."/>
            <person name="Rosling A."/>
        </authorList>
    </citation>
    <scope>NUCLEOTIDE SEQUENCE</scope>
    <source>
        <strain evidence="14">87-6 pot B 2015</strain>
    </source>
</reference>
<dbReference type="Gene3D" id="2.170.270.10">
    <property type="entry name" value="SET domain"/>
    <property type="match status" value="1"/>
</dbReference>
<evidence type="ECO:0000256" key="7">
    <source>
        <dbReference type="ARBA" id="ARBA00023242"/>
    </source>
</evidence>
<evidence type="ECO:0000256" key="6">
    <source>
        <dbReference type="ARBA" id="ARBA00022691"/>
    </source>
</evidence>
<keyword evidence="7" id="KW-0539">Nucleus</keyword>
<keyword evidence="15" id="KW-1185">Reference proteome</keyword>
<dbReference type="GO" id="GO:0008270">
    <property type="term" value="F:zinc ion binding"/>
    <property type="evidence" value="ECO:0007669"/>
    <property type="project" value="UniProtKB-KW"/>
</dbReference>
<feature type="compositionally biased region" description="Basic and acidic residues" evidence="9">
    <location>
        <begin position="163"/>
        <end position="173"/>
    </location>
</feature>
<dbReference type="Pfam" id="PF00856">
    <property type="entry name" value="SET"/>
    <property type="match status" value="1"/>
</dbReference>
<evidence type="ECO:0000256" key="5">
    <source>
        <dbReference type="ARBA" id="ARBA00022679"/>
    </source>
</evidence>
<keyword evidence="8" id="KW-0863">Zinc-finger</keyword>
<evidence type="ECO:0000259" key="12">
    <source>
        <dbReference type="PROSITE" id="PS50868"/>
    </source>
</evidence>
<evidence type="ECO:0000256" key="1">
    <source>
        <dbReference type="ARBA" id="ARBA00004123"/>
    </source>
</evidence>
<dbReference type="AlphaFoldDB" id="A0A9N8ZUU5"/>
<dbReference type="InterPro" id="IPR013088">
    <property type="entry name" value="Znf_NHR/GATA"/>
</dbReference>
<dbReference type="Pfam" id="PF00320">
    <property type="entry name" value="GATA"/>
    <property type="match status" value="1"/>
</dbReference>
<dbReference type="SUPFAM" id="SSF57716">
    <property type="entry name" value="Glucocorticoid receptor-like (DNA-binding domain)"/>
    <property type="match status" value="1"/>
</dbReference>
<proteinExistence type="predicted"/>
<keyword evidence="6" id="KW-0949">S-adenosyl-L-methionine</keyword>
<dbReference type="PROSITE" id="PS50280">
    <property type="entry name" value="SET"/>
    <property type="match status" value="1"/>
</dbReference>
<feature type="domain" description="SET" evidence="11">
    <location>
        <begin position="360"/>
        <end position="485"/>
    </location>
</feature>
<accession>A0A9N8ZUU5</accession>
<dbReference type="InterPro" id="IPR001214">
    <property type="entry name" value="SET_dom"/>
</dbReference>
<name>A0A9N8ZUU5_FUNMO</name>
<feature type="region of interest" description="Disordered" evidence="9">
    <location>
        <begin position="515"/>
        <end position="558"/>
    </location>
</feature>
<keyword evidence="3" id="KW-0158">Chromosome</keyword>
<dbReference type="SMART" id="SM00570">
    <property type="entry name" value="AWS"/>
    <property type="match status" value="1"/>
</dbReference>
<feature type="domain" description="Post-SET" evidence="12">
    <location>
        <begin position="493"/>
        <end position="509"/>
    </location>
</feature>
<dbReference type="PANTHER" id="PTHR22884">
    <property type="entry name" value="SET DOMAIN PROTEINS"/>
    <property type="match status" value="1"/>
</dbReference>
<keyword evidence="8" id="KW-0862">Zinc</keyword>
<feature type="domain" description="GATA-type" evidence="10">
    <location>
        <begin position="96"/>
        <end position="131"/>
    </location>
</feature>
<evidence type="ECO:0000259" key="10">
    <source>
        <dbReference type="PROSITE" id="PS50114"/>
    </source>
</evidence>
<dbReference type="InterPro" id="IPR000679">
    <property type="entry name" value="Znf_GATA"/>
</dbReference>
<dbReference type="CDD" id="cd00202">
    <property type="entry name" value="ZnF_GATA"/>
    <property type="match status" value="1"/>
</dbReference>
<feature type="compositionally biased region" description="Polar residues" evidence="9">
    <location>
        <begin position="536"/>
        <end position="558"/>
    </location>
</feature>
<gene>
    <name evidence="14" type="ORF">FMOSSE_LOCUS4360</name>
</gene>
<keyword evidence="8" id="KW-0479">Metal-binding</keyword>
<dbReference type="GO" id="GO:0006355">
    <property type="term" value="P:regulation of DNA-templated transcription"/>
    <property type="evidence" value="ECO:0007669"/>
    <property type="project" value="InterPro"/>
</dbReference>
<dbReference type="InterPro" id="IPR003616">
    <property type="entry name" value="Post-SET_dom"/>
</dbReference>
<dbReference type="GO" id="GO:0005694">
    <property type="term" value="C:chromosome"/>
    <property type="evidence" value="ECO:0007669"/>
    <property type="project" value="UniProtKB-SubCell"/>
</dbReference>
<feature type="region of interest" description="Disordered" evidence="9">
    <location>
        <begin position="148"/>
        <end position="213"/>
    </location>
</feature>
<sequence>MGKIKVLLTQYNTRSARRTIPTPESSSQPDTPEGVSQIMNTTVQQAVAGNSIAIPTPEPSAQLNLTGKNIHIVSNVVPTSTIISTAISDRICGNPNCQTREPSAWRRDLAGTGWLCNACGLFIRARGFHRPKEVCLASAAKLLAMYSNSQSMKPQKNVKRRRPQDDGGDHDNDNGALTSAAQEQSRVDEDIVTSEASTPAPMNDVNSSKTEKRPWDKKSYLNCGLYSVDLKHKDIPKRRNKVKQKERSIVTLPLPIQFGTFLMTEERNFRLPWDIMIAHKQKMLKRRPTPYKKIPCNIFVERRRKHEKPVVCQCAQPSDGGIGCAEECYNRVMFYECSSKDCPCGDNCSNQRFQKKERVKELEVIETPNKGFGLRTKVPVRKGQLIIEYRGEVISHETAKQRMETLYKNRRHSYFLDYEKGEVLDGGSRGTEARFINHSFVLFVNLSCAPNCHIEKWRAPQGELFVGVFASRNIAEGAELTYDYNFSKFGGAEEQLCYCESTICRGLMGSKRGQKEAIKPPKKKVKVSGSKGAPATTETMVDTPLSQRGLSETSDQRSSIGEEMFTGLLSDGSLSSVDSSLAATPIKTSPSITPSTTSNPLLFAVDMLNGLIEL</sequence>
<evidence type="ECO:0000256" key="3">
    <source>
        <dbReference type="ARBA" id="ARBA00022454"/>
    </source>
</evidence>